<dbReference type="SMART" id="SM00671">
    <property type="entry name" value="SEL1"/>
    <property type="match status" value="6"/>
</dbReference>
<dbReference type="AlphaFoldDB" id="A0A1J4KW04"/>
<dbReference type="PROSITE" id="PS50011">
    <property type="entry name" value="PROTEIN_KINASE_DOM"/>
    <property type="match status" value="1"/>
</dbReference>
<dbReference type="Proteomes" id="UP000179807">
    <property type="component" value="Unassembled WGS sequence"/>
</dbReference>
<dbReference type="SMART" id="SM00220">
    <property type="entry name" value="S_TKc"/>
    <property type="match status" value="1"/>
</dbReference>
<evidence type="ECO:0000313" key="3">
    <source>
        <dbReference type="Proteomes" id="UP000179807"/>
    </source>
</evidence>
<protein>
    <recommendedName>
        <fullName evidence="1">Protein kinase domain-containing protein</fullName>
    </recommendedName>
</protein>
<dbReference type="Pfam" id="PF08238">
    <property type="entry name" value="Sel1"/>
    <property type="match status" value="7"/>
</dbReference>
<dbReference type="InterPro" id="IPR000719">
    <property type="entry name" value="Prot_kinase_dom"/>
</dbReference>
<accession>A0A1J4KW04</accession>
<dbReference type="SUPFAM" id="SSF81901">
    <property type="entry name" value="HCP-like"/>
    <property type="match status" value="2"/>
</dbReference>
<reference evidence="2" key="1">
    <citation type="submission" date="2016-10" db="EMBL/GenBank/DDBJ databases">
        <authorList>
            <person name="Benchimol M."/>
            <person name="Almeida L.G."/>
            <person name="Vasconcelos A.T."/>
            <person name="Perreira-Neves A."/>
            <person name="Rosa I.A."/>
            <person name="Tasca T."/>
            <person name="Bogo M.R."/>
            <person name="de Souza W."/>
        </authorList>
    </citation>
    <scope>NUCLEOTIDE SEQUENCE [LARGE SCALE GENOMIC DNA]</scope>
    <source>
        <strain evidence="2">K</strain>
    </source>
</reference>
<dbReference type="Gene3D" id="1.25.40.10">
    <property type="entry name" value="Tetratricopeptide repeat domain"/>
    <property type="match status" value="2"/>
</dbReference>
<dbReference type="InterPro" id="IPR052945">
    <property type="entry name" value="Mitotic_Regulator"/>
</dbReference>
<dbReference type="PROSITE" id="PS00108">
    <property type="entry name" value="PROTEIN_KINASE_ST"/>
    <property type="match status" value="1"/>
</dbReference>
<evidence type="ECO:0000259" key="1">
    <source>
        <dbReference type="PROSITE" id="PS50011"/>
    </source>
</evidence>
<dbReference type="Pfam" id="PF00069">
    <property type="entry name" value="Pkinase"/>
    <property type="match status" value="1"/>
</dbReference>
<dbReference type="OrthoDB" id="27934at2759"/>
<dbReference type="InterPro" id="IPR008271">
    <property type="entry name" value="Ser/Thr_kinase_AS"/>
</dbReference>
<organism evidence="2 3">
    <name type="scientific">Tritrichomonas foetus</name>
    <dbReference type="NCBI Taxonomy" id="1144522"/>
    <lineage>
        <taxon>Eukaryota</taxon>
        <taxon>Metamonada</taxon>
        <taxon>Parabasalia</taxon>
        <taxon>Tritrichomonadida</taxon>
        <taxon>Tritrichomonadidae</taxon>
        <taxon>Tritrichomonas</taxon>
    </lineage>
</organism>
<dbReference type="SUPFAM" id="SSF56112">
    <property type="entry name" value="Protein kinase-like (PK-like)"/>
    <property type="match status" value="1"/>
</dbReference>
<dbReference type="GO" id="GO:0005524">
    <property type="term" value="F:ATP binding"/>
    <property type="evidence" value="ECO:0007669"/>
    <property type="project" value="InterPro"/>
</dbReference>
<dbReference type="VEuPathDB" id="TrichDB:TRFO_02806"/>
<dbReference type="InterPro" id="IPR011990">
    <property type="entry name" value="TPR-like_helical_dom_sf"/>
</dbReference>
<dbReference type="GeneID" id="94825622"/>
<feature type="domain" description="Protein kinase" evidence="1">
    <location>
        <begin position="216"/>
        <end position="471"/>
    </location>
</feature>
<comment type="caution">
    <text evidence="2">The sequence shown here is derived from an EMBL/GenBank/DDBJ whole genome shotgun (WGS) entry which is preliminary data.</text>
</comment>
<dbReference type="InterPro" id="IPR006597">
    <property type="entry name" value="Sel1-like"/>
</dbReference>
<dbReference type="PANTHER" id="PTHR43628:SF1">
    <property type="entry name" value="CHITIN SYNTHASE REGULATORY FACTOR 2-RELATED"/>
    <property type="match status" value="1"/>
</dbReference>
<sequence>MTEEAQTAGEPPLALQVDGVDINVPMDKNKIKVLGFFKTLNANCIFTSSSDAEFPTIFESAKLDPLVTYSFTTENDIQFFTFCTQNLVCVVEIDDIEKFKGQIKKLDGHNLLPSISKDDFSALKDYLNSESVTCPHDAPDMFHDSNAVKSHFTEHFISPAFGDSWTVSRFLYISLNSVLNYAIRRFYYPTDAYDDPSFFGKFYTGKFTLFKIYDRFLEIRSFAQGGTGTVSLGIHKSSGYLVAMKLMLAKSHIKNDPKLKRYNSELNFYKTHRHPSIVHCFGYCKHGNNAIFIQDYMCNGSLKKYCQGEPLDPTLKTQAVLQILFGIDYLHSTGFIHRDIKPDNVLIDHNNNYFLSDFDTTRVYVGNKRSTWTGTDNYKAPEYVKGGEYSFQIDLYSFGIIVYELCVGKNPFSGLSILEATQRVSDGTIDMVSYESGAIFKLFRRCTAAVAESRATSFYLLNMFTNERLYFAGTDDDYIVKKTNEIMTTREEVTELKERKDVEYIEESAANGEVYAQFNLGVMYHNGWVYDRDYTKALYWFELAAEQNHRAAIYDIANMYYRSRGVPRDLRKAFDYFKRAADMKFVEAFNGLGLMYYHGEVPSDEVDENGNPILLPPNYEKAREYFTYAAENGHSYARCNLGHIYYYGKLGTPDYEKAVFWYNKAVDQSNPDAECNLGNIYFNGLVGDGPDYSKAFELYKKAQAHNQLEACFRLGKMYRDGIAVEKDVKEAANIFKKGSEKGDIESSIALSELVLDREIDDVNDDEVVTCLQKSLQKNPKVEQRDKIIQLLKKASELGNERATQELEQLQGK</sequence>
<dbReference type="Gene3D" id="1.10.510.10">
    <property type="entry name" value="Transferase(Phosphotransferase) domain 1"/>
    <property type="match status" value="1"/>
</dbReference>
<proteinExistence type="predicted"/>
<dbReference type="GO" id="GO:0004672">
    <property type="term" value="F:protein kinase activity"/>
    <property type="evidence" value="ECO:0007669"/>
    <property type="project" value="InterPro"/>
</dbReference>
<evidence type="ECO:0000313" key="2">
    <source>
        <dbReference type="EMBL" id="OHT15497.1"/>
    </source>
</evidence>
<dbReference type="PANTHER" id="PTHR43628">
    <property type="entry name" value="ACTIVATOR OF C KINASE PROTEIN 1-RELATED"/>
    <property type="match status" value="1"/>
</dbReference>
<name>A0A1J4KW04_9EUKA</name>
<dbReference type="EMBL" id="MLAK01000217">
    <property type="protein sequence ID" value="OHT15497.1"/>
    <property type="molecule type" value="Genomic_DNA"/>
</dbReference>
<keyword evidence="3" id="KW-1185">Reference proteome</keyword>
<dbReference type="InterPro" id="IPR011009">
    <property type="entry name" value="Kinase-like_dom_sf"/>
</dbReference>
<gene>
    <name evidence="2" type="ORF">TRFO_02806</name>
</gene>
<dbReference type="RefSeq" id="XP_068368633.1">
    <property type="nucleotide sequence ID" value="XM_068490918.1"/>
</dbReference>